<dbReference type="GO" id="GO:0015179">
    <property type="term" value="F:L-amino acid transmembrane transporter activity"/>
    <property type="evidence" value="ECO:0007669"/>
    <property type="project" value="TreeGrafter"/>
</dbReference>
<feature type="transmembrane region" description="Helical" evidence="5">
    <location>
        <begin position="174"/>
        <end position="193"/>
    </location>
</feature>
<dbReference type="Pfam" id="PF13520">
    <property type="entry name" value="AA_permease_2"/>
    <property type="match status" value="1"/>
</dbReference>
<evidence type="ECO:0000256" key="5">
    <source>
        <dbReference type="SAM" id="Phobius"/>
    </source>
</evidence>
<dbReference type="PANTHER" id="PTHR11785">
    <property type="entry name" value="AMINO ACID TRANSPORTER"/>
    <property type="match status" value="1"/>
</dbReference>
<dbReference type="PIRSF" id="PIRSF006060">
    <property type="entry name" value="AA_transporter"/>
    <property type="match status" value="1"/>
</dbReference>
<protein>
    <submittedName>
        <fullName evidence="6">Serine/threonine exchanger SteT</fullName>
    </submittedName>
</protein>
<evidence type="ECO:0000256" key="3">
    <source>
        <dbReference type="ARBA" id="ARBA00022989"/>
    </source>
</evidence>
<sequence length="475" mass="51223">MFFLMANTQDTHLKELQSEKTEFKREVGLFGGVSVLGGIMIGSGIFYLGSYVLMRAGMSQGLALIVWVIGGLVILASGICYAELGAMMPKAGGGYVYLREAYGERTAFMSGFSNFILGSSGSIAGLAIAFPEAISSLVPISALGCKIIAIGMILLLTVINVFGIKMGSIIQNIFMVLKLLPIAAIILCGLFMGKQTPNLSPMPASNPSVFQLCGMIAFGVVATLWAYEGWTNLNTISEEIKNPRRNLPLAIIISICGVMVVYVLFNLAIYRTVPYATIETMLANGDFFLGTQAAKELFGNLGMIVVGSAMVVAIFSALNGCVMVFPRSYYAMAKDGAFFKSVGKLHPKYKTPVNAQIASAIVSIALVMARDLNQLTSLVAFSGMLFNTLIFYAVIRLRKKYPHMERPYKVWGYPVLVIVTILITIGLLINTLIEDPVTSLIGLAVPAAGLVIYELVFKKSRQAVLAAQNAEKEDN</sequence>
<reference evidence="6" key="1">
    <citation type="submission" date="2015-09" db="EMBL/GenBank/DDBJ databases">
        <authorList>
            <consortium name="Pathogen Informatics"/>
        </authorList>
    </citation>
    <scope>NUCLEOTIDE SEQUENCE</scope>
    <source>
        <strain evidence="6">2789STDY5834896</strain>
    </source>
</reference>
<evidence type="ECO:0000256" key="4">
    <source>
        <dbReference type="ARBA" id="ARBA00023136"/>
    </source>
</evidence>
<dbReference type="InterPro" id="IPR050598">
    <property type="entry name" value="AminoAcid_Transporter"/>
</dbReference>
<dbReference type="GO" id="GO:0016020">
    <property type="term" value="C:membrane"/>
    <property type="evidence" value="ECO:0007669"/>
    <property type="project" value="UniProtKB-SubCell"/>
</dbReference>
<keyword evidence="2 5" id="KW-0812">Transmembrane</keyword>
<dbReference type="AlphaFoldDB" id="A0A1C6ISF6"/>
<feature type="transmembrane region" description="Helical" evidence="5">
    <location>
        <begin position="208"/>
        <end position="227"/>
    </location>
</feature>
<proteinExistence type="predicted"/>
<comment type="subcellular location">
    <subcellularLocation>
        <location evidence="1">Membrane</location>
        <topology evidence="1">Multi-pass membrane protein</topology>
    </subcellularLocation>
</comment>
<feature type="transmembrane region" description="Helical" evidence="5">
    <location>
        <begin position="439"/>
        <end position="457"/>
    </location>
</feature>
<feature type="transmembrane region" description="Helical" evidence="5">
    <location>
        <begin position="247"/>
        <end position="265"/>
    </location>
</feature>
<dbReference type="PANTHER" id="PTHR11785:SF512">
    <property type="entry name" value="SOBREMESA, ISOFORM B"/>
    <property type="match status" value="1"/>
</dbReference>
<feature type="transmembrane region" description="Helical" evidence="5">
    <location>
        <begin position="301"/>
        <end position="325"/>
    </location>
</feature>
<keyword evidence="4 5" id="KW-0472">Membrane</keyword>
<feature type="transmembrane region" description="Helical" evidence="5">
    <location>
        <begin position="353"/>
        <end position="369"/>
    </location>
</feature>
<dbReference type="Gene3D" id="1.20.1740.10">
    <property type="entry name" value="Amino acid/polyamine transporter I"/>
    <property type="match status" value="1"/>
</dbReference>
<feature type="transmembrane region" description="Helical" evidence="5">
    <location>
        <begin position="136"/>
        <end position="162"/>
    </location>
</feature>
<feature type="transmembrane region" description="Helical" evidence="5">
    <location>
        <begin position="410"/>
        <end position="433"/>
    </location>
</feature>
<accession>A0A1C6ISF6</accession>
<dbReference type="EMBL" id="FMHG01000001">
    <property type="protein sequence ID" value="SCJ72806.1"/>
    <property type="molecule type" value="Genomic_DNA"/>
</dbReference>
<gene>
    <name evidence="6" type="primary">steT_2</name>
    <name evidence="6" type="ORF">SAMEA3545359_01656</name>
</gene>
<feature type="transmembrane region" description="Helical" evidence="5">
    <location>
        <begin position="375"/>
        <end position="398"/>
    </location>
</feature>
<evidence type="ECO:0000313" key="6">
    <source>
        <dbReference type="EMBL" id="SCJ72806.1"/>
    </source>
</evidence>
<evidence type="ECO:0000256" key="2">
    <source>
        <dbReference type="ARBA" id="ARBA00022692"/>
    </source>
</evidence>
<dbReference type="InterPro" id="IPR002293">
    <property type="entry name" value="AA/rel_permease1"/>
</dbReference>
<keyword evidence="3 5" id="KW-1133">Transmembrane helix</keyword>
<feature type="transmembrane region" description="Helical" evidence="5">
    <location>
        <begin position="27"/>
        <end position="49"/>
    </location>
</feature>
<feature type="transmembrane region" description="Helical" evidence="5">
    <location>
        <begin position="61"/>
        <end position="86"/>
    </location>
</feature>
<organism evidence="6">
    <name type="scientific">uncultured Anaerotruncus sp</name>
    <dbReference type="NCBI Taxonomy" id="905011"/>
    <lineage>
        <taxon>Bacteria</taxon>
        <taxon>Bacillati</taxon>
        <taxon>Bacillota</taxon>
        <taxon>Clostridia</taxon>
        <taxon>Eubacteriales</taxon>
        <taxon>Oscillospiraceae</taxon>
        <taxon>Anaerotruncus</taxon>
        <taxon>environmental samples</taxon>
    </lineage>
</organism>
<evidence type="ECO:0000256" key="1">
    <source>
        <dbReference type="ARBA" id="ARBA00004141"/>
    </source>
</evidence>
<feature type="transmembrane region" description="Helical" evidence="5">
    <location>
        <begin position="107"/>
        <end position="130"/>
    </location>
</feature>
<name>A0A1C6ISF6_9FIRM</name>